<feature type="non-terminal residue" evidence="2">
    <location>
        <position position="143"/>
    </location>
</feature>
<dbReference type="AlphaFoldDB" id="A0A232ERB8"/>
<reference evidence="2 3" key="1">
    <citation type="journal article" date="2017" name="Curr. Biol.">
        <title>The Evolution of Venom by Co-option of Single-Copy Genes.</title>
        <authorList>
            <person name="Martinson E.O."/>
            <person name="Mrinalini"/>
            <person name="Kelkar Y.D."/>
            <person name="Chang C.H."/>
            <person name="Werren J.H."/>
        </authorList>
    </citation>
    <scope>NUCLEOTIDE SEQUENCE [LARGE SCALE GENOMIC DNA]</scope>
    <source>
        <strain evidence="2 3">Alberta</strain>
        <tissue evidence="2">Whole body</tissue>
    </source>
</reference>
<organism evidence="2 3">
    <name type="scientific">Trichomalopsis sarcophagae</name>
    <dbReference type="NCBI Taxonomy" id="543379"/>
    <lineage>
        <taxon>Eukaryota</taxon>
        <taxon>Metazoa</taxon>
        <taxon>Ecdysozoa</taxon>
        <taxon>Arthropoda</taxon>
        <taxon>Hexapoda</taxon>
        <taxon>Insecta</taxon>
        <taxon>Pterygota</taxon>
        <taxon>Neoptera</taxon>
        <taxon>Endopterygota</taxon>
        <taxon>Hymenoptera</taxon>
        <taxon>Apocrita</taxon>
        <taxon>Proctotrupomorpha</taxon>
        <taxon>Chalcidoidea</taxon>
        <taxon>Pteromalidae</taxon>
        <taxon>Pteromalinae</taxon>
        <taxon>Trichomalopsis</taxon>
    </lineage>
</organism>
<proteinExistence type="predicted"/>
<feature type="region of interest" description="Disordered" evidence="1">
    <location>
        <begin position="94"/>
        <end position="114"/>
    </location>
</feature>
<name>A0A232ERB8_9HYME</name>
<dbReference type="EMBL" id="NNAY01002623">
    <property type="protein sequence ID" value="OXU20915.1"/>
    <property type="molecule type" value="Genomic_DNA"/>
</dbReference>
<sequence>MKLIVGKDKLREMTLTERANTSSIPQAVYKAVFNFRNTNESLGNSQTMEIKTGVWEIPRLWKLRKKNGSLGNCQTMEVKMEVWGIARLEKIKNRKSGQKSGKFPPARLQPENSRRLEQASSQTIFFYTGGLKIYEAILVILLN</sequence>
<evidence type="ECO:0000313" key="3">
    <source>
        <dbReference type="Proteomes" id="UP000215335"/>
    </source>
</evidence>
<evidence type="ECO:0000256" key="1">
    <source>
        <dbReference type="SAM" id="MobiDB-lite"/>
    </source>
</evidence>
<protein>
    <submittedName>
        <fullName evidence="2">Uncharacterized protein</fullName>
    </submittedName>
</protein>
<dbReference type="OrthoDB" id="7701443at2759"/>
<keyword evidence="3" id="KW-1185">Reference proteome</keyword>
<accession>A0A232ERB8</accession>
<evidence type="ECO:0000313" key="2">
    <source>
        <dbReference type="EMBL" id="OXU20915.1"/>
    </source>
</evidence>
<comment type="caution">
    <text evidence="2">The sequence shown here is derived from an EMBL/GenBank/DDBJ whole genome shotgun (WGS) entry which is preliminary data.</text>
</comment>
<dbReference type="Proteomes" id="UP000215335">
    <property type="component" value="Unassembled WGS sequence"/>
</dbReference>
<gene>
    <name evidence="2" type="ORF">TSAR_004549</name>
</gene>